<evidence type="ECO:0000313" key="50">
    <source>
        <dbReference type="Proteomes" id="UP001215818"/>
    </source>
</evidence>
<dbReference type="STRING" id="820.ERS852554_02702"/>
<dbReference type="EMBL" id="CZAO01000003">
    <property type="protein sequence ID" value="CUP06495.1"/>
    <property type="molecule type" value="Genomic_DNA"/>
</dbReference>
<dbReference type="Proteomes" id="UP001218502">
    <property type="component" value="Unassembled WGS sequence"/>
</dbReference>
<dbReference type="EMBL" id="WCUR01000012">
    <property type="protein sequence ID" value="KAB4118275.1"/>
    <property type="molecule type" value="Genomic_DNA"/>
</dbReference>
<dbReference type="Proteomes" id="UP000462376">
    <property type="component" value="Unassembled WGS sequence"/>
</dbReference>
<dbReference type="EMBL" id="MNQU01000338">
    <property type="protein sequence ID" value="OKZ28629.1"/>
    <property type="molecule type" value="Genomic_DNA"/>
</dbReference>
<evidence type="ECO:0000313" key="20">
    <source>
        <dbReference type="EMBL" id="MDU0246274.1"/>
    </source>
</evidence>
<reference evidence="40 41" key="4">
    <citation type="journal article" date="2019" name="Nat. Med.">
        <title>A library of human gut bacterial isolates paired with longitudinal multiomics data enables mechanistic microbiome research.</title>
        <authorList>
            <person name="Poyet M."/>
            <person name="Groussin M."/>
            <person name="Gibbons S.M."/>
            <person name="Avila-Pacheco J."/>
            <person name="Jiang X."/>
            <person name="Kearney S.M."/>
            <person name="Perrotta A.R."/>
            <person name="Berdy B."/>
            <person name="Zhao S."/>
            <person name="Lieberman T.D."/>
            <person name="Swanson P.K."/>
            <person name="Smith M."/>
            <person name="Roesemann S."/>
            <person name="Alexander J.E."/>
            <person name="Rich S.A."/>
            <person name="Livny J."/>
            <person name="Vlamakis H."/>
            <person name="Clish C."/>
            <person name="Bullock K."/>
            <person name="Deik A."/>
            <person name="Scott J."/>
            <person name="Pierce K.A."/>
            <person name="Xavier R.J."/>
            <person name="Alm E.J."/>
        </authorList>
    </citation>
    <scope>NUCLEOTIDE SEQUENCE [LARGE SCALE GENOMIC DNA]</scope>
    <source>
        <strain evidence="9 47">BIOML-A19</strain>
        <strain evidence="10 45">BIOML-A21</strain>
        <strain evidence="8 41">BIOML-A27</strain>
        <strain evidence="13 48">BIOML-A3</strain>
        <strain evidence="5 44">BIOML-A36</strain>
        <strain evidence="7 43">BIOML-A37</strain>
        <strain evidence="6 42">BIOML-A38</strain>
        <strain evidence="11 46">BIOML-A5</strain>
        <strain evidence="12 40">BIOML-A6</strain>
    </source>
</reference>
<keyword evidence="1" id="KW-0732">Signal</keyword>
<dbReference type="EMBL" id="JAQNSB010000016">
    <property type="protein sequence ID" value="MDC1855428.1"/>
    <property type="molecule type" value="Genomic_DNA"/>
</dbReference>
<dbReference type="Proteomes" id="UP000487989">
    <property type="component" value="Unassembled WGS sequence"/>
</dbReference>
<reference evidence="21 32" key="2">
    <citation type="journal article" date="2016" name="Nat. Biotechnol.">
        <title>Measurement of bacterial replication rates in microbial communities.</title>
        <authorList>
            <person name="Brown C.T."/>
            <person name="Olm M.R."/>
            <person name="Thomas B.C."/>
            <person name="Banfield J.F."/>
        </authorList>
    </citation>
    <scope>NUCLEOTIDE SEQUENCE [LARGE SCALE GENOMIC DNA]</scope>
    <source>
        <strain evidence="21">45_41</strain>
    </source>
</reference>
<evidence type="ECO:0000313" key="5">
    <source>
        <dbReference type="EMBL" id="KAB4110341.1"/>
    </source>
</evidence>
<reference evidence="33 34" key="3">
    <citation type="submission" date="2018-08" db="EMBL/GenBank/DDBJ databases">
        <title>A genome reference for cultivated species of the human gut microbiota.</title>
        <authorList>
            <person name="Zou Y."/>
            <person name="Xue W."/>
            <person name="Luo G."/>
        </authorList>
    </citation>
    <scope>NUCLEOTIDE SEQUENCE [LARGE SCALE GENOMIC DNA]</scope>
    <source>
        <strain evidence="24 38">AF21-53</strain>
        <strain evidence="28 37">AM18-14LB</strain>
        <strain evidence="27 35">AM29-12AC</strain>
        <strain evidence="26 39">AM39-1</strain>
        <strain evidence="25 36">AM50-4</strain>
        <strain evidence="23 33">TF08-13</strain>
        <strain evidence="22 34">TM04-30</strain>
    </source>
</reference>
<dbReference type="EMBL" id="JAWDEU010000002">
    <property type="protein sequence ID" value="MDU0246274.1"/>
    <property type="molecule type" value="Genomic_DNA"/>
</dbReference>
<keyword evidence="49" id="KW-1185">Reference proteome</keyword>
<evidence type="ECO:0000313" key="17">
    <source>
        <dbReference type="EMBL" id="MDC1855428.1"/>
    </source>
</evidence>
<evidence type="ECO:0000313" key="27">
    <source>
        <dbReference type="EMBL" id="RHE22629.1"/>
    </source>
</evidence>
<evidence type="ECO:0000313" key="41">
    <source>
        <dbReference type="Proteomes" id="UP000433928"/>
    </source>
</evidence>
<dbReference type="EMBL" id="JAQNSG010000001">
    <property type="protein sequence ID" value="MDC1878700.1"/>
    <property type="molecule type" value="Genomic_DNA"/>
</dbReference>
<feature type="chain" id="PRO_5014530852" evidence="1">
    <location>
        <begin position="21"/>
        <end position="301"/>
    </location>
</feature>
<accession>A0A139K4I9</accession>
<evidence type="ECO:0000313" key="15">
    <source>
        <dbReference type="EMBL" id="MDC1752784.1"/>
    </source>
</evidence>
<dbReference type="EMBL" id="JAQNRK010000001">
    <property type="protein sequence ID" value="MDC1792793.1"/>
    <property type="molecule type" value="Genomic_DNA"/>
</dbReference>
<evidence type="ECO:0000313" key="47">
    <source>
        <dbReference type="Proteomes" id="UP000487221"/>
    </source>
</evidence>
<dbReference type="EMBL" id="CZAF01000004">
    <property type="protein sequence ID" value="CUO82188.1"/>
    <property type="molecule type" value="Genomic_DNA"/>
</dbReference>
<evidence type="ECO:0000313" key="7">
    <source>
        <dbReference type="EMBL" id="KAB4124220.1"/>
    </source>
</evidence>
<protein>
    <submittedName>
        <fullName evidence="14">Outer membrane beta-barrel protein</fullName>
    </submittedName>
    <submittedName>
        <fullName evidence="5">PorT family protein</fullName>
    </submittedName>
</protein>
<evidence type="ECO:0000313" key="8">
    <source>
        <dbReference type="EMBL" id="KAB4170567.1"/>
    </source>
</evidence>
<dbReference type="Proteomes" id="UP000434462">
    <property type="component" value="Unassembled WGS sequence"/>
</dbReference>
<evidence type="ECO:0000313" key="12">
    <source>
        <dbReference type="EMBL" id="KAB4243008.1"/>
    </source>
</evidence>
<evidence type="ECO:0000256" key="1">
    <source>
        <dbReference type="SAM" id="SignalP"/>
    </source>
</evidence>
<evidence type="ECO:0000313" key="22">
    <source>
        <dbReference type="EMBL" id="RGJ96948.1"/>
    </source>
</evidence>
<evidence type="ECO:0000313" key="30">
    <source>
        <dbReference type="Proteomes" id="UP000095614"/>
    </source>
</evidence>
<dbReference type="Proteomes" id="UP000095766">
    <property type="component" value="Unassembled WGS sequence"/>
</dbReference>
<dbReference type="Proteomes" id="UP001196342">
    <property type="component" value="Unassembled WGS sequence"/>
</dbReference>
<evidence type="ECO:0000313" key="10">
    <source>
        <dbReference type="EMBL" id="KAB4186618.1"/>
    </source>
</evidence>
<reference evidence="14 49" key="5">
    <citation type="submission" date="2020-12" db="EMBL/GenBank/DDBJ databases">
        <title>Microorganisms.</title>
        <authorList>
            <person name="Matos J."/>
            <person name="Faleiro L."/>
            <person name="Duarte I."/>
        </authorList>
    </citation>
    <scope>NUCLEOTIDE SEQUENCE [LARGE SCALE GENOMIC DNA]</scope>
    <source>
        <strain evidence="14 49">PtFD3Pch2</strain>
    </source>
</reference>
<evidence type="ECO:0000313" key="44">
    <source>
        <dbReference type="Proteomes" id="UP000441711"/>
    </source>
</evidence>
<dbReference type="GeneID" id="99751607"/>
<evidence type="ECO:0000313" key="4">
    <source>
        <dbReference type="EMBL" id="CUP06495.1"/>
    </source>
</evidence>
<dbReference type="Proteomes" id="UP001181247">
    <property type="component" value="Unassembled WGS sequence"/>
</dbReference>
<dbReference type="EMBL" id="JAQNQY010000009">
    <property type="protein sequence ID" value="MDC1752784.1"/>
    <property type="molecule type" value="Genomic_DNA"/>
</dbReference>
<feature type="signal peptide" evidence="1">
    <location>
        <begin position="1"/>
        <end position="20"/>
    </location>
</feature>
<dbReference type="Proteomes" id="UP001222603">
    <property type="component" value="Unassembled WGS sequence"/>
</dbReference>
<evidence type="ECO:0000313" key="19">
    <source>
        <dbReference type="EMBL" id="MDC1903461.1"/>
    </source>
</evidence>
<dbReference type="Proteomes" id="UP000438773">
    <property type="component" value="Unassembled WGS sequence"/>
</dbReference>
<dbReference type="Proteomes" id="UP001214113">
    <property type="component" value="Unassembled WGS sequence"/>
</dbReference>
<dbReference type="EMBL" id="QRJL01000011">
    <property type="protein sequence ID" value="RHH28044.1"/>
    <property type="molecule type" value="Genomic_DNA"/>
</dbReference>
<evidence type="ECO:0000313" key="3">
    <source>
        <dbReference type="EMBL" id="CUO82188.1"/>
    </source>
</evidence>
<dbReference type="Proteomes" id="UP000441711">
    <property type="component" value="Unassembled WGS sequence"/>
</dbReference>
<evidence type="ECO:0000313" key="16">
    <source>
        <dbReference type="EMBL" id="MDC1792793.1"/>
    </source>
</evidence>
<dbReference type="EMBL" id="WCTY01000037">
    <property type="protein sequence ID" value="KAB4180914.1"/>
    <property type="molecule type" value="Genomic_DNA"/>
</dbReference>
<dbReference type="Proteomes" id="UP000286114">
    <property type="component" value="Unassembled WGS sequence"/>
</dbReference>
<dbReference type="EMBL" id="QRVP01000002">
    <property type="protein sequence ID" value="RGS57132.1"/>
    <property type="molecule type" value="Genomic_DNA"/>
</dbReference>
<dbReference type="Proteomes" id="UP000095419">
    <property type="component" value="Unassembled WGS sequence"/>
</dbReference>
<dbReference type="Proteomes" id="UP000283684">
    <property type="component" value="Unassembled WGS sequence"/>
</dbReference>
<evidence type="ECO:0000313" key="28">
    <source>
        <dbReference type="EMBL" id="RHH28044.1"/>
    </source>
</evidence>
<dbReference type="Proteomes" id="UP000260844">
    <property type="component" value="Unassembled WGS sequence"/>
</dbReference>
<dbReference type="EMBL" id="WCUP01000004">
    <property type="protein sequence ID" value="KAB4110341.1"/>
    <property type="molecule type" value="Genomic_DNA"/>
</dbReference>
<dbReference type="EMBL" id="WCUA01000005">
    <property type="protein sequence ID" value="KAB4186618.1"/>
    <property type="molecule type" value="Genomic_DNA"/>
</dbReference>
<evidence type="ECO:0000313" key="45">
    <source>
        <dbReference type="Proteomes" id="UP000442334"/>
    </source>
</evidence>
<reference evidence="20" key="7">
    <citation type="submission" date="2023-10" db="EMBL/GenBank/DDBJ databases">
        <title>Genome of Potential pathogenic bacteria in Crohn's disease.</title>
        <authorList>
            <person name="Rodriguez-Palacios A."/>
        </authorList>
    </citation>
    <scope>NUCLEOTIDE SEQUENCE</scope>
    <source>
        <strain evidence="20">CavFT-hAR50</strain>
    </source>
</reference>
<organism evidence="21 32">
    <name type="scientific">Bacteroides uniformis</name>
    <dbReference type="NCBI Taxonomy" id="820"/>
    <lineage>
        <taxon>Bacteria</taxon>
        <taxon>Pseudomonadati</taxon>
        <taxon>Bacteroidota</taxon>
        <taxon>Bacteroidia</taxon>
        <taxon>Bacteroidales</taxon>
        <taxon>Bacteroidaceae</taxon>
        <taxon>Bacteroides</taxon>
    </lineage>
</organism>
<dbReference type="Proteomes" id="UP000487221">
    <property type="component" value="Unassembled WGS sequence"/>
</dbReference>
<dbReference type="Proteomes" id="UP001215818">
    <property type="component" value="Unassembled WGS sequence"/>
</dbReference>
<evidence type="ECO:0000313" key="46">
    <source>
        <dbReference type="Proteomes" id="UP000462376"/>
    </source>
</evidence>
<evidence type="ECO:0000313" key="49">
    <source>
        <dbReference type="Proteomes" id="UP001196342"/>
    </source>
</evidence>
<reference evidence="15 50" key="6">
    <citation type="submission" date="2022-10" db="EMBL/GenBank/DDBJ databases">
        <title>Human gut microbiome strain richness.</title>
        <authorList>
            <person name="Chen-Liaw A."/>
        </authorList>
    </citation>
    <scope>NUCLEOTIDE SEQUENCE</scope>
    <source>
        <strain evidence="19">1001713st1_F9_1001713B170221_170320</strain>
        <strain evidence="18">1001713st2_A4_1001713B170214_170313</strain>
        <strain evidence="15">A1_m1001262Bd0_191120</strain>
        <strain evidence="17">BSD2780061687st1_G10_BSD2780061687b_171204</strain>
        <strain evidence="16 50">D53st1_B1_D53t1_180928</strain>
    </source>
</reference>
<dbReference type="EMBL" id="QSHA01000007">
    <property type="protein sequence ID" value="RHB72925.1"/>
    <property type="molecule type" value="Genomic_DNA"/>
</dbReference>
<gene>
    <name evidence="21" type="ORF">BHV79_18735</name>
    <name evidence="28" type="ORF">DW216_15770</name>
    <name evidence="27" type="ORF">DW758_12970</name>
    <name evidence="26" type="ORF">DW873_11355</name>
    <name evidence="25" type="ORF">DW988_13685</name>
    <name evidence="24" type="ORF">DWX87_03670</name>
    <name evidence="23" type="ORF">DXC80_00205</name>
    <name evidence="22" type="ORF">DXD40_00615</name>
    <name evidence="2" type="ORF">ERS417307_01982</name>
    <name evidence="3" type="ORF">ERS852462_01706</name>
    <name evidence="4" type="ORF">ERS852510_00745</name>
    <name evidence="12" type="ORF">GAP41_10465</name>
    <name evidence="11" type="ORF">GAP47_09760</name>
    <name evidence="13" type="ORF">GAP48_11340</name>
    <name evidence="10" type="ORF">GAQ34_07020</name>
    <name evidence="9" type="ORF">GAQ44_17745</name>
    <name evidence="8" type="ORF">GAQ59_10035</name>
    <name evidence="5" type="ORF">GAQ70_07095</name>
    <name evidence="6" type="ORF">GAQ72_06100</name>
    <name evidence="7" type="ORF">GAQ75_11445</name>
    <name evidence="14" type="ORF">JQN06_13835</name>
    <name evidence="16" type="ORF">POY73_01415</name>
    <name evidence="15" type="ORF">POY80_10060</name>
    <name evidence="19" type="ORF">POZ10_22900</name>
    <name evidence="17" type="ORF">POZ22_11635</name>
    <name evidence="18" type="ORF">POZ24_01535</name>
    <name evidence="20" type="ORF">RVH16_16400</name>
</gene>
<dbReference type="AlphaFoldDB" id="A0A139K4I9"/>
<evidence type="ECO:0000313" key="2">
    <source>
        <dbReference type="EMBL" id="CUO59544.1"/>
    </source>
</evidence>
<evidence type="ECO:0000313" key="39">
    <source>
        <dbReference type="Proteomes" id="UP000286114"/>
    </source>
</evidence>
<dbReference type="PATRIC" id="fig|820.27.peg.2598"/>
<dbReference type="EMBL" id="QSJZ01000010">
    <property type="protein sequence ID" value="RHE22629.1"/>
    <property type="molecule type" value="Genomic_DNA"/>
</dbReference>
<evidence type="ECO:0000313" key="35">
    <source>
        <dbReference type="Proteomes" id="UP000283601"/>
    </source>
</evidence>
<evidence type="ECO:0000313" key="36">
    <source>
        <dbReference type="Proteomes" id="UP000283684"/>
    </source>
</evidence>
<dbReference type="EMBL" id="QSRK01000001">
    <property type="protein sequence ID" value="RGL17622.1"/>
    <property type="molecule type" value="Genomic_DNA"/>
</dbReference>
<dbReference type="Proteomes" id="UP000431575">
    <property type="component" value="Unassembled WGS sequence"/>
</dbReference>
<evidence type="ECO:0000313" key="48">
    <source>
        <dbReference type="Proteomes" id="UP000487989"/>
    </source>
</evidence>
<evidence type="ECO:0000313" key="11">
    <source>
        <dbReference type="EMBL" id="KAB4237020.1"/>
    </source>
</evidence>
<name>A0A139K4I9_BACUN</name>
<dbReference type="Proteomes" id="UP000285283">
    <property type="component" value="Unassembled WGS sequence"/>
</dbReference>
<evidence type="ECO:0000313" key="6">
    <source>
        <dbReference type="EMBL" id="KAB4118275.1"/>
    </source>
</evidence>
<evidence type="ECO:0000313" key="26">
    <source>
        <dbReference type="EMBL" id="RHB72925.1"/>
    </source>
</evidence>
<evidence type="ECO:0000313" key="32">
    <source>
        <dbReference type="Proteomes" id="UP000186549"/>
    </source>
</evidence>
<proteinExistence type="predicted"/>
<dbReference type="EMBL" id="QSEE01000013">
    <property type="protein sequence ID" value="RGZ47450.1"/>
    <property type="molecule type" value="Genomic_DNA"/>
</dbReference>
<evidence type="ECO:0000313" key="42">
    <source>
        <dbReference type="Proteomes" id="UP000434462"/>
    </source>
</evidence>
<dbReference type="OrthoDB" id="1117977at2"/>
<dbReference type="Proteomes" id="UP000283601">
    <property type="component" value="Unassembled WGS sequence"/>
</dbReference>
<dbReference type="Proteomes" id="UP000095614">
    <property type="component" value="Unassembled WGS sequence"/>
</dbReference>
<dbReference type="EMBL" id="WCTJ01000017">
    <property type="protein sequence ID" value="KAB4253064.1"/>
    <property type="molecule type" value="Genomic_DNA"/>
</dbReference>
<dbReference type="EMBL" id="CYZF01000005">
    <property type="protein sequence ID" value="CUO59544.1"/>
    <property type="molecule type" value="Genomic_DNA"/>
</dbReference>
<dbReference type="Proteomes" id="UP000283766">
    <property type="component" value="Unassembled WGS sequence"/>
</dbReference>
<evidence type="ECO:0000313" key="34">
    <source>
        <dbReference type="Proteomes" id="UP000260844"/>
    </source>
</evidence>
<evidence type="ECO:0000313" key="31">
    <source>
        <dbReference type="Proteomes" id="UP000095766"/>
    </source>
</evidence>
<evidence type="ECO:0000313" key="23">
    <source>
        <dbReference type="EMBL" id="RGL17622.1"/>
    </source>
</evidence>
<dbReference type="EMBL" id="JAQNSI010000637">
    <property type="protein sequence ID" value="MDC1903461.1"/>
    <property type="molecule type" value="Genomic_DNA"/>
</dbReference>
<sequence length="301" mass="34317">MKTRIMILACLLAVPAGRMAAQQQTDPEQKATVQTQGDSIIIRKGKGDMRIKVYEEQLEDGEKKEVQIYEGVYLEKVDADKRTFLDALPFIPKKRRYNAYEPHCSGLYIGYSRLANDFLSFGASDKMGLDLSKSWEFGFNILSVYHNFKKNPHWGINLGVSWGYRSFNIDGNYALLKENGTSIFTAGNEDTSYNKSRLRHFFFRVPVLMEWQQRVGRNKVFFNAGPEFEIRHSVKSFSHINGGKKKTVGKGMYVQPVGINLLAQAGYGNIGIYLRYSTYGLFQKDKGPEVSPYSFGVAWYL</sequence>
<evidence type="ECO:0000313" key="25">
    <source>
        <dbReference type="EMBL" id="RGZ47450.1"/>
    </source>
</evidence>
<dbReference type="EMBL" id="WCTL01000007">
    <property type="protein sequence ID" value="KAB4237020.1"/>
    <property type="molecule type" value="Genomic_DNA"/>
</dbReference>
<dbReference type="Proteomes" id="UP001213309">
    <property type="component" value="Unassembled WGS sequence"/>
</dbReference>
<evidence type="ECO:0000313" key="18">
    <source>
        <dbReference type="EMBL" id="MDC1878700.1"/>
    </source>
</evidence>
<evidence type="ECO:0000313" key="37">
    <source>
        <dbReference type="Proteomes" id="UP000283766"/>
    </source>
</evidence>
<evidence type="ECO:0000313" key="40">
    <source>
        <dbReference type="Proteomes" id="UP000431575"/>
    </source>
</evidence>
<dbReference type="EMBL" id="WCUQ01000006">
    <property type="protein sequence ID" value="KAB4124220.1"/>
    <property type="molecule type" value="Genomic_DNA"/>
</dbReference>
<dbReference type="EMBL" id="WCUG01000007">
    <property type="protein sequence ID" value="KAB4170567.1"/>
    <property type="molecule type" value="Genomic_DNA"/>
</dbReference>
<dbReference type="EMBL" id="WCTM01000005">
    <property type="protein sequence ID" value="KAB4243008.1"/>
    <property type="molecule type" value="Genomic_DNA"/>
</dbReference>
<evidence type="ECO:0000313" key="33">
    <source>
        <dbReference type="Proteomes" id="UP000260795"/>
    </source>
</evidence>
<evidence type="ECO:0000313" key="29">
    <source>
        <dbReference type="Proteomes" id="UP000095419"/>
    </source>
</evidence>
<evidence type="ECO:0000313" key="14">
    <source>
        <dbReference type="EMBL" id="MBT8727226.1"/>
    </source>
</evidence>
<evidence type="ECO:0000313" key="13">
    <source>
        <dbReference type="EMBL" id="KAB4253064.1"/>
    </source>
</evidence>
<reference evidence="29 30" key="1">
    <citation type="submission" date="2015-09" db="EMBL/GenBank/DDBJ databases">
        <authorList>
            <consortium name="Pathogen Informatics"/>
        </authorList>
    </citation>
    <scope>NUCLEOTIDE SEQUENCE [LARGE SCALE GENOMIC DNA]</scope>
    <source>
        <strain evidence="2 29">2789STDY5608791</strain>
        <strain evidence="3 30">2789STDY5834847</strain>
        <strain evidence="4 31">2789STDY5834898</strain>
    </source>
</reference>
<dbReference type="EMBL" id="QSPV01000001">
    <property type="protein sequence ID" value="RGJ96948.1"/>
    <property type="molecule type" value="Genomic_DNA"/>
</dbReference>
<evidence type="ECO:0000313" key="9">
    <source>
        <dbReference type="EMBL" id="KAB4180914.1"/>
    </source>
</evidence>
<evidence type="ECO:0000313" key="43">
    <source>
        <dbReference type="Proteomes" id="UP000438773"/>
    </source>
</evidence>
<evidence type="ECO:0000313" key="24">
    <source>
        <dbReference type="EMBL" id="RGS57132.1"/>
    </source>
</evidence>
<dbReference type="Proteomes" id="UP000433928">
    <property type="component" value="Unassembled WGS sequence"/>
</dbReference>
<evidence type="ECO:0000313" key="38">
    <source>
        <dbReference type="Proteomes" id="UP000285283"/>
    </source>
</evidence>
<evidence type="ECO:0000313" key="21">
    <source>
        <dbReference type="EMBL" id="OKZ28629.1"/>
    </source>
</evidence>
<dbReference type="Proteomes" id="UP000260795">
    <property type="component" value="Unassembled WGS sequence"/>
</dbReference>
<dbReference type="Proteomes" id="UP000186549">
    <property type="component" value="Unassembled WGS sequence"/>
</dbReference>
<dbReference type="EMBL" id="JAFBJK010000003">
    <property type="protein sequence ID" value="MBT8727226.1"/>
    <property type="molecule type" value="Genomic_DNA"/>
</dbReference>
<dbReference type="RefSeq" id="WP_005826629.1">
    <property type="nucleotide sequence ID" value="NZ_BAABXG010000001.1"/>
</dbReference>
<dbReference type="Proteomes" id="UP000442334">
    <property type="component" value="Unassembled WGS sequence"/>
</dbReference>